<dbReference type="Proteomes" id="UP001451303">
    <property type="component" value="Unassembled WGS sequence"/>
</dbReference>
<reference evidence="2 3" key="1">
    <citation type="submission" date="2023-09" db="EMBL/GenBank/DDBJ databases">
        <title>Multi-omics analysis of a traditional fermented food reveals byproduct-associated fungal strains for waste-to-food upcycling.</title>
        <authorList>
            <consortium name="Lawrence Berkeley National Laboratory"/>
            <person name="Rekdal V.M."/>
            <person name="Villalobos-Escobedo J.M."/>
            <person name="Rodriguez-Valeron N."/>
            <person name="Garcia M.O."/>
            <person name="Vasquez D.P."/>
            <person name="Damayanti I."/>
            <person name="Sorensen P.M."/>
            <person name="Baidoo E.E."/>
            <person name="De Carvalho A.C."/>
            <person name="Riley R."/>
            <person name="Lipzen A."/>
            <person name="He G."/>
            <person name="Yan M."/>
            <person name="Haridas S."/>
            <person name="Daum C."/>
            <person name="Yoshinaga Y."/>
            <person name="Ng V."/>
            <person name="Grigoriev I.V."/>
            <person name="Munk R."/>
            <person name="Nuraida L."/>
            <person name="Wijaya C.H."/>
            <person name="Morales P.-C."/>
            <person name="Keasling J.D."/>
        </authorList>
    </citation>
    <scope>NUCLEOTIDE SEQUENCE [LARGE SCALE GENOMIC DNA]</scope>
    <source>
        <strain evidence="2 3">FGSC 2613</strain>
    </source>
</reference>
<organism evidence="2 3">
    <name type="scientific">Neurospora intermedia</name>
    <dbReference type="NCBI Taxonomy" id="5142"/>
    <lineage>
        <taxon>Eukaryota</taxon>
        <taxon>Fungi</taxon>
        <taxon>Dikarya</taxon>
        <taxon>Ascomycota</taxon>
        <taxon>Pezizomycotina</taxon>
        <taxon>Sordariomycetes</taxon>
        <taxon>Sordariomycetidae</taxon>
        <taxon>Sordariales</taxon>
        <taxon>Sordariaceae</taxon>
        <taxon>Neurospora</taxon>
    </lineage>
</organism>
<feature type="signal peptide" evidence="1">
    <location>
        <begin position="1"/>
        <end position="16"/>
    </location>
</feature>
<evidence type="ECO:0008006" key="4">
    <source>
        <dbReference type="Google" id="ProtNLM"/>
    </source>
</evidence>
<name>A0ABR3D8N9_NEUIN</name>
<keyword evidence="3" id="KW-1185">Reference proteome</keyword>
<keyword evidence="1" id="KW-0732">Signal</keyword>
<proteinExistence type="predicted"/>
<protein>
    <recommendedName>
        <fullName evidence="4">Secreted peptide</fullName>
    </recommendedName>
</protein>
<feature type="chain" id="PRO_5047011438" description="Secreted peptide" evidence="1">
    <location>
        <begin position="17"/>
        <end position="79"/>
    </location>
</feature>
<evidence type="ECO:0000256" key="1">
    <source>
        <dbReference type="SAM" id="SignalP"/>
    </source>
</evidence>
<evidence type="ECO:0000313" key="2">
    <source>
        <dbReference type="EMBL" id="KAL0468643.1"/>
    </source>
</evidence>
<sequence length="79" mass="8807">MFMLIFMLLVLPTILSTSTRLIRAPARITAGGRWTCGSGICCIHTPPPGPFTSRGLCRRYPSQSQSFIDLIIVVVTRRR</sequence>
<comment type="caution">
    <text evidence="2">The sequence shown here is derived from an EMBL/GenBank/DDBJ whole genome shotgun (WGS) entry which is preliminary data.</text>
</comment>
<accession>A0ABR3D8N9</accession>
<gene>
    <name evidence="2" type="ORF">QR685DRAFT_528355</name>
</gene>
<dbReference type="EMBL" id="JAVLET010000006">
    <property type="protein sequence ID" value="KAL0468643.1"/>
    <property type="molecule type" value="Genomic_DNA"/>
</dbReference>
<evidence type="ECO:0000313" key="3">
    <source>
        <dbReference type="Proteomes" id="UP001451303"/>
    </source>
</evidence>